<evidence type="ECO:0000256" key="6">
    <source>
        <dbReference type="ARBA" id="ARBA00023136"/>
    </source>
</evidence>
<comment type="subcellular location">
    <subcellularLocation>
        <location evidence="1">Cell membrane</location>
        <topology evidence="1">Multi-pass membrane protein</topology>
    </subcellularLocation>
</comment>
<protein>
    <recommendedName>
        <fullName evidence="8">ABC transmembrane type-1 domain-containing protein</fullName>
    </recommendedName>
</protein>
<feature type="transmembrane region" description="Helical" evidence="7">
    <location>
        <begin position="145"/>
        <end position="167"/>
    </location>
</feature>
<keyword evidence="4 7" id="KW-0812">Transmembrane</keyword>
<dbReference type="GO" id="GO:0055085">
    <property type="term" value="P:transmembrane transport"/>
    <property type="evidence" value="ECO:0007669"/>
    <property type="project" value="InterPro"/>
</dbReference>
<evidence type="ECO:0000313" key="9">
    <source>
        <dbReference type="EMBL" id="GAI24736.1"/>
    </source>
</evidence>
<dbReference type="Pfam" id="PF00528">
    <property type="entry name" value="BPD_transp_1"/>
    <property type="match status" value="1"/>
</dbReference>
<name>X1N389_9ZZZZ</name>
<gene>
    <name evidence="9" type="ORF">S06H3_33786</name>
</gene>
<reference evidence="9" key="1">
    <citation type="journal article" date="2014" name="Front. Microbiol.">
        <title>High frequency of phylogenetically diverse reductive dehalogenase-homologous genes in deep subseafloor sedimentary metagenomes.</title>
        <authorList>
            <person name="Kawai M."/>
            <person name="Futagami T."/>
            <person name="Toyoda A."/>
            <person name="Takaki Y."/>
            <person name="Nishi S."/>
            <person name="Hori S."/>
            <person name="Arai W."/>
            <person name="Tsubouchi T."/>
            <person name="Morono Y."/>
            <person name="Uchiyama I."/>
            <person name="Ito T."/>
            <person name="Fujiyama A."/>
            <person name="Inagaki F."/>
            <person name="Takami H."/>
        </authorList>
    </citation>
    <scope>NUCLEOTIDE SEQUENCE</scope>
    <source>
        <strain evidence="9">Expedition CK06-06</strain>
    </source>
</reference>
<dbReference type="InterPro" id="IPR035906">
    <property type="entry name" value="MetI-like_sf"/>
</dbReference>
<keyword evidence="5 7" id="KW-1133">Transmembrane helix</keyword>
<evidence type="ECO:0000256" key="7">
    <source>
        <dbReference type="SAM" id="Phobius"/>
    </source>
</evidence>
<evidence type="ECO:0000256" key="4">
    <source>
        <dbReference type="ARBA" id="ARBA00022692"/>
    </source>
</evidence>
<dbReference type="PANTHER" id="PTHR43163">
    <property type="entry name" value="DIPEPTIDE TRANSPORT SYSTEM PERMEASE PROTEIN DPPB-RELATED"/>
    <property type="match status" value="1"/>
</dbReference>
<evidence type="ECO:0000259" key="8">
    <source>
        <dbReference type="PROSITE" id="PS50928"/>
    </source>
</evidence>
<keyword evidence="6 7" id="KW-0472">Membrane</keyword>
<evidence type="ECO:0000256" key="3">
    <source>
        <dbReference type="ARBA" id="ARBA00022475"/>
    </source>
</evidence>
<feature type="non-terminal residue" evidence="9">
    <location>
        <position position="1"/>
    </location>
</feature>
<dbReference type="Gene3D" id="1.10.3720.10">
    <property type="entry name" value="MetI-like"/>
    <property type="match status" value="1"/>
</dbReference>
<feature type="transmembrane region" description="Helical" evidence="7">
    <location>
        <begin position="251"/>
        <end position="270"/>
    </location>
</feature>
<feature type="transmembrane region" description="Helical" evidence="7">
    <location>
        <begin position="112"/>
        <end position="133"/>
    </location>
</feature>
<dbReference type="GO" id="GO:0005886">
    <property type="term" value="C:plasma membrane"/>
    <property type="evidence" value="ECO:0007669"/>
    <property type="project" value="UniProtKB-SubCell"/>
</dbReference>
<keyword evidence="2" id="KW-0813">Transport</keyword>
<proteinExistence type="predicted"/>
<keyword evidence="3" id="KW-1003">Cell membrane</keyword>
<dbReference type="SUPFAM" id="SSF161098">
    <property type="entry name" value="MetI-like"/>
    <property type="match status" value="1"/>
</dbReference>
<organism evidence="9">
    <name type="scientific">marine sediment metagenome</name>
    <dbReference type="NCBI Taxonomy" id="412755"/>
    <lineage>
        <taxon>unclassified sequences</taxon>
        <taxon>metagenomes</taxon>
        <taxon>ecological metagenomes</taxon>
    </lineage>
</organism>
<feature type="domain" description="ABC transmembrane type-1" evidence="8">
    <location>
        <begin position="73"/>
        <end position="274"/>
    </location>
</feature>
<accession>X1N389</accession>
<comment type="caution">
    <text evidence="9">The sequence shown here is derived from an EMBL/GenBank/DDBJ whole genome shotgun (WGS) entry which is preliminary data.</text>
</comment>
<dbReference type="PROSITE" id="PS50928">
    <property type="entry name" value="ABC_TM1"/>
    <property type="match status" value="1"/>
</dbReference>
<dbReference type="EMBL" id="BARV01020204">
    <property type="protein sequence ID" value="GAI24736.1"/>
    <property type="molecule type" value="Genomic_DNA"/>
</dbReference>
<dbReference type="PANTHER" id="PTHR43163:SF6">
    <property type="entry name" value="DIPEPTIDE TRANSPORT SYSTEM PERMEASE PROTEIN DPPB-RELATED"/>
    <property type="match status" value="1"/>
</dbReference>
<dbReference type="CDD" id="cd06261">
    <property type="entry name" value="TM_PBP2"/>
    <property type="match status" value="1"/>
</dbReference>
<evidence type="ECO:0000256" key="1">
    <source>
        <dbReference type="ARBA" id="ARBA00004651"/>
    </source>
</evidence>
<feature type="transmembrane region" description="Helical" evidence="7">
    <location>
        <begin position="79"/>
        <end position="100"/>
    </location>
</feature>
<feature type="transmembrane region" description="Helical" evidence="7">
    <location>
        <begin position="205"/>
        <end position="231"/>
    </location>
</feature>
<sequence length="275" mass="30397">ITFTLMHMIPGGPFDREKKLPSEIIANLEAYYHLDEPFWKQYLNYLGGIIHFDLGPSFTSRSRTVNDIIRQQAPISAQLGLFAFFIAIALGIPLGILAALKQNTAIDYTCMWLAILGVSLPNIALGPFLMWIFGLKLGWFPIARWGGMSHMILPALTLGTAYSAIIARLTRASMLQVVREDYIRTARAKGLSERIVMLHHALKNALIPVTTVLGPIFAIIITGSMIVEQIFAIPGIGKYFVTSVTNRDYPVIMGITLFFGAIIVLANLVVDITYG</sequence>
<evidence type="ECO:0000256" key="2">
    <source>
        <dbReference type="ARBA" id="ARBA00022448"/>
    </source>
</evidence>
<dbReference type="AlphaFoldDB" id="X1N389"/>
<evidence type="ECO:0000256" key="5">
    <source>
        <dbReference type="ARBA" id="ARBA00022989"/>
    </source>
</evidence>
<dbReference type="InterPro" id="IPR000515">
    <property type="entry name" value="MetI-like"/>
</dbReference>
<feature type="non-terminal residue" evidence="9">
    <location>
        <position position="275"/>
    </location>
</feature>